<evidence type="ECO:0000256" key="6">
    <source>
        <dbReference type="SAM" id="MobiDB-lite"/>
    </source>
</evidence>
<dbReference type="STRING" id="1229662.W3WY07"/>
<keyword evidence="2 7" id="KW-0812">Transmembrane</keyword>
<keyword evidence="4 7" id="KW-0472">Membrane</keyword>
<dbReference type="eggNOG" id="ENOG502R3ID">
    <property type="taxonomic scope" value="Eukaryota"/>
</dbReference>
<protein>
    <recommendedName>
        <fullName evidence="8">Rhodopsin domain-containing protein</fullName>
    </recommendedName>
</protein>
<dbReference type="OMA" id="CLTSWAF"/>
<organism evidence="9 10">
    <name type="scientific">Pestalotiopsis fici (strain W106-1 / CGMCC3.15140)</name>
    <dbReference type="NCBI Taxonomy" id="1229662"/>
    <lineage>
        <taxon>Eukaryota</taxon>
        <taxon>Fungi</taxon>
        <taxon>Dikarya</taxon>
        <taxon>Ascomycota</taxon>
        <taxon>Pezizomycotina</taxon>
        <taxon>Sordariomycetes</taxon>
        <taxon>Xylariomycetidae</taxon>
        <taxon>Amphisphaeriales</taxon>
        <taxon>Sporocadaceae</taxon>
        <taxon>Pestalotiopsis</taxon>
    </lineage>
</organism>
<evidence type="ECO:0000256" key="1">
    <source>
        <dbReference type="ARBA" id="ARBA00004141"/>
    </source>
</evidence>
<comment type="subcellular location">
    <subcellularLocation>
        <location evidence="1">Membrane</location>
        <topology evidence="1">Multi-pass membrane protein</topology>
    </subcellularLocation>
</comment>
<feature type="transmembrane region" description="Helical" evidence="7">
    <location>
        <begin position="236"/>
        <end position="258"/>
    </location>
</feature>
<dbReference type="GeneID" id="19274836"/>
<dbReference type="KEGG" id="pfy:PFICI_09823"/>
<reference evidence="10" key="1">
    <citation type="journal article" date="2015" name="BMC Genomics">
        <title>Genomic and transcriptomic analysis of the endophytic fungus Pestalotiopsis fici reveals its lifestyle and high potential for synthesis of natural products.</title>
        <authorList>
            <person name="Wang X."/>
            <person name="Zhang X."/>
            <person name="Liu L."/>
            <person name="Xiang M."/>
            <person name="Wang W."/>
            <person name="Sun X."/>
            <person name="Che Y."/>
            <person name="Guo L."/>
            <person name="Liu G."/>
            <person name="Guo L."/>
            <person name="Wang C."/>
            <person name="Yin W.B."/>
            <person name="Stadler M."/>
            <person name="Zhang X."/>
            <person name="Liu X."/>
        </authorList>
    </citation>
    <scope>NUCLEOTIDE SEQUENCE [LARGE SCALE GENOMIC DNA]</scope>
    <source>
        <strain evidence="10">W106-1 / CGMCC3.15140</strain>
    </source>
</reference>
<dbReference type="InParanoid" id="W3WY07"/>
<proteinExistence type="inferred from homology"/>
<feature type="domain" description="Rhodopsin" evidence="8">
    <location>
        <begin position="27"/>
        <end position="266"/>
    </location>
</feature>
<feature type="transmembrane region" description="Helical" evidence="7">
    <location>
        <begin position="43"/>
        <end position="68"/>
    </location>
</feature>
<dbReference type="InterPro" id="IPR052337">
    <property type="entry name" value="SAT4-like"/>
</dbReference>
<dbReference type="OrthoDB" id="5393606at2759"/>
<dbReference type="PANTHER" id="PTHR33048">
    <property type="entry name" value="PTH11-LIKE INTEGRAL MEMBRANE PROTEIN (AFU_ORTHOLOGUE AFUA_5G11245)"/>
    <property type="match status" value="1"/>
</dbReference>
<feature type="transmembrane region" description="Helical" evidence="7">
    <location>
        <begin position="12"/>
        <end position="31"/>
    </location>
</feature>
<dbReference type="Pfam" id="PF20684">
    <property type="entry name" value="Fung_rhodopsin"/>
    <property type="match status" value="1"/>
</dbReference>
<evidence type="ECO:0000259" key="8">
    <source>
        <dbReference type="Pfam" id="PF20684"/>
    </source>
</evidence>
<dbReference type="GO" id="GO:0016020">
    <property type="term" value="C:membrane"/>
    <property type="evidence" value="ECO:0007669"/>
    <property type="project" value="UniProtKB-SubCell"/>
</dbReference>
<feature type="transmembrane region" description="Helical" evidence="7">
    <location>
        <begin position="88"/>
        <end position="112"/>
    </location>
</feature>
<evidence type="ECO:0000313" key="9">
    <source>
        <dbReference type="EMBL" id="ETS77761.1"/>
    </source>
</evidence>
<dbReference type="PANTHER" id="PTHR33048:SF114">
    <property type="entry name" value="MEMBRANE PROTEIN PTH11-LIKE, PUTATIVE (AFU_ORTHOLOGUE AFUA_7G06620)-RELATED"/>
    <property type="match status" value="1"/>
</dbReference>
<evidence type="ECO:0000256" key="4">
    <source>
        <dbReference type="ARBA" id="ARBA00023136"/>
    </source>
</evidence>
<feature type="region of interest" description="Disordered" evidence="6">
    <location>
        <begin position="279"/>
        <end position="303"/>
    </location>
</feature>
<keyword evidence="10" id="KW-1185">Reference proteome</keyword>
<comment type="similarity">
    <text evidence="5">Belongs to the SAT4 family.</text>
</comment>
<feature type="transmembrane region" description="Helical" evidence="7">
    <location>
        <begin position="124"/>
        <end position="153"/>
    </location>
</feature>
<name>W3WY07_PESFW</name>
<dbReference type="Proteomes" id="UP000030651">
    <property type="component" value="Unassembled WGS sequence"/>
</dbReference>
<sequence length="369" mass="39938">MASDSQGPTIMAVAIVFGVISAIVITLRLWARVFLVKHVGFDDALISIAVLLSWAFMAACIAAVQHGMGMHIEEAMAHENNNLTPYSQIVWFSSIFYNACLGFIKISVLALYMRLGDRLLRRLAVVMIAVVGCQASGNVMACIFQCSPVAAAYDQTITDKKCVNINAFYLANAAVNIFTDLLTYTLPIKLIINLQMPRRQKIGLAVILCLGLFACVSSIIRITFIPQMLTALDATYVISGAMYWSVIEINIGILAASIPSFKPIASRYAPRLLGSSYNQSGKGGRNGSSYLKSSGLGRSKNGTMELRSVERGDRFGLQSGINRTEIGKVAGAGMGHSVLDDNSSEEALYIPPKGQIGVKTQIETTYAER</sequence>
<evidence type="ECO:0000256" key="2">
    <source>
        <dbReference type="ARBA" id="ARBA00022692"/>
    </source>
</evidence>
<dbReference type="InterPro" id="IPR049326">
    <property type="entry name" value="Rhodopsin_dom_fungi"/>
</dbReference>
<keyword evidence="3 7" id="KW-1133">Transmembrane helix</keyword>
<dbReference type="RefSeq" id="XP_007836595.1">
    <property type="nucleotide sequence ID" value="XM_007838404.1"/>
</dbReference>
<evidence type="ECO:0000256" key="5">
    <source>
        <dbReference type="ARBA" id="ARBA00038359"/>
    </source>
</evidence>
<evidence type="ECO:0000256" key="7">
    <source>
        <dbReference type="SAM" id="Phobius"/>
    </source>
</evidence>
<gene>
    <name evidence="9" type="ORF">PFICI_09823</name>
</gene>
<evidence type="ECO:0000256" key="3">
    <source>
        <dbReference type="ARBA" id="ARBA00022989"/>
    </source>
</evidence>
<accession>W3WY07</accession>
<evidence type="ECO:0000313" key="10">
    <source>
        <dbReference type="Proteomes" id="UP000030651"/>
    </source>
</evidence>
<dbReference type="AlphaFoldDB" id="W3WY07"/>
<feature type="transmembrane region" description="Helical" evidence="7">
    <location>
        <begin position="173"/>
        <end position="192"/>
    </location>
</feature>
<dbReference type="HOGENOM" id="CLU_028200_0_2_1"/>
<feature type="transmembrane region" description="Helical" evidence="7">
    <location>
        <begin position="204"/>
        <end position="224"/>
    </location>
</feature>
<dbReference type="EMBL" id="KI912115">
    <property type="protein sequence ID" value="ETS77761.1"/>
    <property type="molecule type" value="Genomic_DNA"/>
</dbReference>